<dbReference type="Proteomes" id="UP000179233">
    <property type="component" value="Unassembled WGS sequence"/>
</dbReference>
<keyword evidence="2" id="KW-0812">Transmembrane</keyword>
<reference evidence="4 5" key="1">
    <citation type="journal article" date="2016" name="Nat. Commun.">
        <title>Thousands of microbial genomes shed light on interconnected biogeochemical processes in an aquifer system.</title>
        <authorList>
            <person name="Anantharaman K."/>
            <person name="Brown C.T."/>
            <person name="Hug L.A."/>
            <person name="Sharon I."/>
            <person name="Castelle C.J."/>
            <person name="Probst A.J."/>
            <person name="Thomas B.C."/>
            <person name="Singh A."/>
            <person name="Wilkins M.J."/>
            <person name="Karaoz U."/>
            <person name="Brodie E.L."/>
            <person name="Williams K.H."/>
            <person name="Hubbard S.S."/>
            <person name="Banfield J.F."/>
        </authorList>
    </citation>
    <scope>NUCLEOTIDE SEQUENCE [LARGE SCALE GENOMIC DNA]</scope>
</reference>
<name>A0A1G1VRD3_9BACT</name>
<feature type="transmembrane region" description="Helical" evidence="2">
    <location>
        <begin position="12"/>
        <end position="32"/>
    </location>
</feature>
<proteinExistence type="inferred from homology"/>
<evidence type="ECO:0000313" key="4">
    <source>
        <dbReference type="EMBL" id="OGY17958.1"/>
    </source>
</evidence>
<sequence>MFTISLRPSTIYRAAGFFSLYVVSVLVSYFSFTLSRVVVREPVSPVPEERAGMFDLSPIPTPASPTAYHILLLGYGGEGHSGGRLSDSLTVVRVEPEKKRVVLVSVPRDLWIALPTAGRNERRKINQAFALGGGELAKRAVSTVVGLPIQYFVAVSFDGLKEAIDALGGVDVRVPKTFDDPYFPVKGKENETCGKSAEEVEQILTTLKGFEIDKQFPCRFERVHFEAGLQHMDGETVLVFVRSRHSAEHGGDFARNARQQAVLWGIREKLLALGALDDAVAFFHRMSFAVETDIDEEAVRRLALLVGNTSDYAFTSILLSDQSVLTATTTLDGQSVLLPNEGEGKWEGVRAYIAGELEKEND</sequence>
<evidence type="ECO:0000259" key="3">
    <source>
        <dbReference type="Pfam" id="PF03816"/>
    </source>
</evidence>
<dbReference type="NCBIfam" id="TIGR00350">
    <property type="entry name" value="lytR_cpsA_psr"/>
    <property type="match status" value="1"/>
</dbReference>
<dbReference type="EMBL" id="MHCJ01000004">
    <property type="protein sequence ID" value="OGY17958.1"/>
    <property type="molecule type" value="Genomic_DNA"/>
</dbReference>
<keyword evidence="2" id="KW-1133">Transmembrane helix</keyword>
<organism evidence="4 5">
    <name type="scientific">Candidatus Chisholmbacteria bacterium RIFCSPHIGHO2_01_FULL_52_32</name>
    <dbReference type="NCBI Taxonomy" id="1797591"/>
    <lineage>
        <taxon>Bacteria</taxon>
        <taxon>Candidatus Chisholmiibacteriota</taxon>
    </lineage>
</organism>
<comment type="caution">
    <text evidence="4">The sequence shown here is derived from an EMBL/GenBank/DDBJ whole genome shotgun (WGS) entry which is preliminary data.</text>
</comment>
<dbReference type="InterPro" id="IPR050922">
    <property type="entry name" value="LytR/CpsA/Psr_CW_biosynth"/>
</dbReference>
<comment type="similarity">
    <text evidence="1">Belongs to the LytR/CpsA/Psr (LCP) family.</text>
</comment>
<accession>A0A1G1VRD3</accession>
<dbReference type="PANTHER" id="PTHR33392">
    <property type="entry name" value="POLYISOPRENYL-TEICHOIC ACID--PEPTIDOGLYCAN TEICHOIC ACID TRANSFERASE TAGU"/>
    <property type="match status" value="1"/>
</dbReference>
<dbReference type="PANTHER" id="PTHR33392:SF6">
    <property type="entry name" value="POLYISOPRENYL-TEICHOIC ACID--PEPTIDOGLYCAN TEICHOIC ACID TRANSFERASE TAGU"/>
    <property type="match status" value="1"/>
</dbReference>
<feature type="domain" description="Cell envelope-related transcriptional attenuator" evidence="3">
    <location>
        <begin position="86"/>
        <end position="270"/>
    </location>
</feature>
<dbReference type="InterPro" id="IPR004474">
    <property type="entry name" value="LytR_CpsA_psr"/>
</dbReference>
<protein>
    <recommendedName>
        <fullName evidence="3">Cell envelope-related transcriptional attenuator domain-containing protein</fullName>
    </recommendedName>
</protein>
<dbReference type="Pfam" id="PF03816">
    <property type="entry name" value="LytR_cpsA_psr"/>
    <property type="match status" value="1"/>
</dbReference>
<dbReference type="Gene3D" id="3.40.630.190">
    <property type="entry name" value="LCP protein"/>
    <property type="match status" value="1"/>
</dbReference>
<evidence type="ECO:0000256" key="1">
    <source>
        <dbReference type="ARBA" id="ARBA00006068"/>
    </source>
</evidence>
<evidence type="ECO:0000313" key="5">
    <source>
        <dbReference type="Proteomes" id="UP000179233"/>
    </source>
</evidence>
<gene>
    <name evidence="4" type="ORF">A2786_00145</name>
</gene>
<evidence type="ECO:0000256" key="2">
    <source>
        <dbReference type="SAM" id="Phobius"/>
    </source>
</evidence>
<dbReference type="AlphaFoldDB" id="A0A1G1VRD3"/>
<keyword evidence="2" id="KW-0472">Membrane</keyword>